<evidence type="ECO:0000256" key="1">
    <source>
        <dbReference type="SAM" id="Phobius"/>
    </source>
</evidence>
<protein>
    <submittedName>
        <fullName evidence="2">Uncharacterized protein</fullName>
    </submittedName>
</protein>
<name>A0A3P6F4I7_BRAOL</name>
<feature type="transmembrane region" description="Helical" evidence="1">
    <location>
        <begin position="87"/>
        <end position="109"/>
    </location>
</feature>
<organism evidence="2">
    <name type="scientific">Brassica oleracea</name>
    <name type="common">Wild cabbage</name>
    <dbReference type="NCBI Taxonomy" id="3712"/>
    <lineage>
        <taxon>Eukaryota</taxon>
        <taxon>Viridiplantae</taxon>
        <taxon>Streptophyta</taxon>
        <taxon>Embryophyta</taxon>
        <taxon>Tracheophyta</taxon>
        <taxon>Spermatophyta</taxon>
        <taxon>Magnoliopsida</taxon>
        <taxon>eudicotyledons</taxon>
        <taxon>Gunneridae</taxon>
        <taxon>Pentapetalae</taxon>
        <taxon>rosids</taxon>
        <taxon>malvids</taxon>
        <taxon>Brassicales</taxon>
        <taxon>Brassicaceae</taxon>
        <taxon>Brassiceae</taxon>
        <taxon>Brassica</taxon>
    </lineage>
</organism>
<proteinExistence type="predicted"/>
<gene>
    <name evidence="2" type="ORF">BOLC5T29751H</name>
</gene>
<accession>A0A3P6F4I7</accession>
<evidence type="ECO:0000313" key="2">
    <source>
        <dbReference type="EMBL" id="VDD42204.1"/>
    </source>
</evidence>
<keyword evidence="1" id="KW-0812">Transmembrane</keyword>
<dbReference type="AlphaFoldDB" id="A0A3P6F4I7"/>
<keyword evidence="1" id="KW-0472">Membrane</keyword>
<reference evidence="2" key="1">
    <citation type="submission" date="2018-11" db="EMBL/GenBank/DDBJ databases">
        <authorList>
            <consortium name="Genoscope - CEA"/>
            <person name="William W."/>
        </authorList>
    </citation>
    <scope>NUCLEOTIDE SEQUENCE</scope>
</reference>
<keyword evidence="1" id="KW-1133">Transmembrane helix</keyword>
<sequence length="112" mass="12892">MVSHHASNNHIHFLKDGNENFLYGVEDIKAHAADYFQGILGSTDLHFSSATTNELRNMLPFRCSELQQNYLKQAFFKVVDRCTRDRLLSLPSVTAASPSLLELYFWFVFPYS</sequence>
<dbReference type="EMBL" id="LR031877">
    <property type="protein sequence ID" value="VDD42204.1"/>
    <property type="molecule type" value="Genomic_DNA"/>
</dbReference>